<evidence type="ECO:0000313" key="9">
    <source>
        <dbReference type="EMBL" id="MEI4271457.1"/>
    </source>
</evidence>
<dbReference type="InterPro" id="IPR024320">
    <property type="entry name" value="LPG_synthase_C"/>
</dbReference>
<accession>A0ABU8DTV1</accession>
<dbReference type="PANTHER" id="PTHR34697:SF2">
    <property type="entry name" value="PHOSPHATIDYLGLYCEROL LYSYLTRANSFERASE"/>
    <property type="match status" value="1"/>
</dbReference>
<feature type="transmembrane region" description="Helical" evidence="7">
    <location>
        <begin position="155"/>
        <end position="171"/>
    </location>
</feature>
<feature type="transmembrane region" description="Helical" evidence="7">
    <location>
        <begin position="214"/>
        <end position="232"/>
    </location>
</feature>
<feature type="transmembrane region" description="Helical" evidence="7">
    <location>
        <begin position="308"/>
        <end position="331"/>
    </location>
</feature>
<dbReference type="InterPro" id="IPR035952">
    <property type="entry name" value="Rhomboid-like_sf"/>
</dbReference>
<keyword evidence="10" id="KW-1185">Reference proteome</keyword>
<dbReference type="SUPFAM" id="SSF144091">
    <property type="entry name" value="Rhomboid-like"/>
    <property type="match status" value="1"/>
</dbReference>
<feature type="transmembrane region" description="Helical" evidence="7">
    <location>
        <begin position="386"/>
        <end position="408"/>
    </location>
</feature>
<comment type="subcellular location">
    <subcellularLocation>
        <location evidence="1">Cell membrane</location>
        <topology evidence="1">Multi-pass membrane protein</topology>
    </subcellularLocation>
</comment>
<feature type="transmembrane region" description="Helical" evidence="7">
    <location>
        <begin position="452"/>
        <end position="472"/>
    </location>
</feature>
<keyword evidence="4 7" id="KW-1133">Transmembrane helix</keyword>
<feature type="transmembrane region" description="Helical" evidence="7">
    <location>
        <begin position="351"/>
        <end position="370"/>
    </location>
</feature>
<feature type="transmembrane region" description="Helical" evidence="7">
    <location>
        <begin position="90"/>
        <end position="111"/>
    </location>
</feature>
<feature type="transmembrane region" description="Helical" evidence="7">
    <location>
        <begin position="117"/>
        <end position="143"/>
    </location>
</feature>
<evidence type="ECO:0000256" key="4">
    <source>
        <dbReference type="ARBA" id="ARBA00022989"/>
    </source>
</evidence>
<dbReference type="Pfam" id="PF09924">
    <property type="entry name" value="LPG_synthase_C"/>
    <property type="match status" value="1"/>
</dbReference>
<organism evidence="9 10">
    <name type="scientific">Klenkia sesuvii</name>
    <dbReference type="NCBI Taxonomy" id="3103137"/>
    <lineage>
        <taxon>Bacteria</taxon>
        <taxon>Bacillati</taxon>
        <taxon>Actinomycetota</taxon>
        <taxon>Actinomycetes</taxon>
        <taxon>Geodermatophilales</taxon>
        <taxon>Geodermatophilaceae</taxon>
        <taxon>Klenkia</taxon>
    </lineage>
</organism>
<protein>
    <submittedName>
        <fullName evidence="9">DUF2156 domain-containing protein</fullName>
    </submittedName>
</protein>
<feature type="transmembrane region" description="Helical" evidence="7">
    <location>
        <begin position="50"/>
        <end position="78"/>
    </location>
</feature>
<dbReference type="RefSeq" id="WP_336403597.1">
    <property type="nucleotide sequence ID" value="NZ_JBAPLU010000005.1"/>
</dbReference>
<evidence type="ECO:0000259" key="8">
    <source>
        <dbReference type="Pfam" id="PF09924"/>
    </source>
</evidence>
<dbReference type="Proteomes" id="UP001361570">
    <property type="component" value="Unassembled WGS sequence"/>
</dbReference>
<keyword evidence="2" id="KW-1003">Cell membrane</keyword>
<evidence type="ECO:0000256" key="5">
    <source>
        <dbReference type="ARBA" id="ARBA00023136"/>
    </source>
</evidence>
<feature type="transmembrane region" description="Helical" evidence="7">
    <location>
        <begin position="20"/>
        <end position="38"/>
    </location>
</feature>
<feature type="compositionally biased region" description="Pro residues" evidence="6">
    <location>
        <begin position="827"/>
        <end position="842"/>
    </location>
</feature>
<feature type="domain" description="Phosphatidylglycerol lysyltransferase C-terminal" evidence="8">
    <location>
        <begin position="485"/>
        <end position="780"/>
    </location>
</feature>
<gene>
    <name evidence="9" type="ORF">TEK04_06955</name>
</gene>
<evidence type="ECO:0000313" key="10">
    <source>
        <dbReference type="Proteomes" id="UP001361570"/>
    </source>
</evidence>
<dbReference type="EMBL" id="JBAPLU010000005">
    <property type="protein sequence ID" value="MEI4271457.1"/>
    <property type="molecule type" value="Genomic_DNA"/>
</dbReference>
<evidence type="ECO:0000256" key="7">
    <source>
        <dbReference type="SAM" id="Phobius"/>
    </source>
</evidence>
<keyword evidence="3 7" id="KW-0812">Transmembrane</keyword>
<name>A0ABU8DTV1_9ACTN</name>
<dbReference type="PANTHER" id="PTHR34697">
    <property type="entry name" value="PHOSPHATIDYLGLYCEROL LYSYLTRANSFERASE"/>
    <property type="match status" value="1"/>
</dbReference>
<dbReference type="InterPro" id="IPR051211">
    <property type="entry name" value="PG_lysyltransferase"/>
</dbReference>
<evidence type="ECO:0000256" key="1">
    <source>
        <dbReference type="ARBA" id="ARBA00004651"/>
    </source>
</evidence>
<keyword evidence="5 7" id="KW-0472">Membrane</keyword>
<comment type="caution">
    <text evidence="9">The sequence shown here is derived from an EMBL/GenBank/DDBJ whole genome shotgun (WGS) entry which is preliminary data.</text>
</comment>
<reference evidence="9 10" key="1">
    <citation type="submission" date="2024-03" db="EMBL/GenBank/DDBJ databases">
        <title>Draft genome sequence of Klenkia sp. LSe6-5.</title>
        <authorList>
            <person name="Duangmal K."/>
            <person name="Chantavorakit T."/>
        </authorList>
    </citation>
    <scope>NUCLEOTIDE SEQUENCE [LARGE SCALE GENOMIC DNA]</scope>
    <source>
        <strain evidence="9 10">LSe6-5</strain>
    </source>
</reference>
<dbReference type="Gene3D" id="1.20.1540.10">
    <property type="entry name" value="Rhomboid-like"/>
    <property type="match status" value="1"/>
</dbReference>
<feature type="region of interest" description="Disordered" evidence="6">
    <location>
        <begin position="818"/>
        <end position="851"/>
    </location>
</feature>
<sequence>MTGTVTAAVVRVLRRVPVTVGLAAVLVASAVLAVPAHWGTGVPPLEQGRWWTLLTAGLVTSGPREAVVAVLLVGALLGPVEHRLGSRWTATTWLLGQVAAGVLATAVAVLLQDTSAWWGRFLVQAVVTGPLPGVVAVVGAATAVATPLLRRRTRLVLGVVLVMQVLYSGTAGDLHRLAGWLLGLGGGVAFARWRARRTGVRPERGVVSRRESRALVALVVAAAAVGPLLAALSRTAEGPWSVVSHLFVSGTPTAAQVQQVCAGGAATTCRVLLERARLGGLGPELLSALPVLLQLVLAEGLRRGRRAAWFGAVVFSGALTVVGAVVVAVVLRHPQAAVSVLHTARAGLPAVALWSPVVAPGAVLVLLLLTRNRFPVAAAPGAARRWAALAAAGLGLVVLVYVGAGVLLRGDWAQPPTVARLLADLPARILPPGWLGEVLPRVAPLRGAARVLANWTGVVCWAVLVGTAWAVVRPAVPQGDAARARALVDRHGEGALSFMTTWVGNRWWFTPDGEAVVAFRVVGGVALTTGDPVGPPAARAAAVTGFTAWSLAQGWTPCWYSVTDVVVDALPGGRRVQVASETWLPLGELAYTGKKWQDVRTAINRAARDGVQAVWLRWADAPLALREQVARSSEEWLAGKGLPEMGFTLGGLDELADPAVRCLLSVGPGGRVHGITSWLPATRDGVRVGWTLDLMRRSPGCPPGTMEFLVGTAALTFQAEGCSFVSLSGAPLAFPDDGESDALARLLEATGRLVEPVYGFRSLLAFKAKFQPRHRPLWLVHLDPADLPRIARAVSLAYLPHLSAGQAVRLGRALLAGRRRPTTRPGGPGPSAPQPGPTPAPSAPLVDAGTR</sequence>
<evidence type="ECO:0000256" key="6">
    <source>
        <dbReference type="SAM" id="MobiDB-lite"/>
    </source>
</evidence>
<evidence type="ECO:0000256" key="3">
    <source>
        <dbReference type="ARBA" id="ARBA00022692"/>
    </source>
</evidence>
<feature type="transmembrane region" description="Helical" evidence="7">
    <location>
        <begin position="177"/>
        <end position="193"/>
    </location>
</feature>
<proteinExistence type="predicted"/>
<evidence type="ECO:0000256" key="2">
    <source>
        <dbReference type="ARBA" id="ARBA00022475"/>
    </source>
</evidence>